<dbReference type="PANTHER" id="PTHR48051:SF1">
    <property type="entry name" value="RAS SUPPRESSOR PROTEIN 1"/>
    <property type="match status" value="1"/>
</dbReference>
<dbReference type="EMBL" id="MSZU01000106">
    <property type="protein sequence ID" value="OMP84097.1"/>
    <property type="molecule type" value="Genomic_DNA"/>
</dbReference>
<dbReference type="AlphaFoldDB" id="A0A1S8B988"/>
<dbReference type="Gene3D" id="3.80.10.10">
    <property type="entry name" value="Ribonuclease Inhibitor"/>
    <property type="match status" value="1"/>
</dbReference>
<keyword evidence="2" id="KW-0677">Repeat</keyword>
<evidence type="ECO:0000313" key="4">
    <source>
        <dbReference type="EMBL" id="KAL0258328.1"/>
    </source>
</evidence>
<dbReference type="Pfam" id="PF13855">
    <property type="entry name" value="LRR_8"/>
    <property type="match status" value="1"/>
</dbReference>
<dbReference type="OrthoDB" id="1517790at2759"/>
<evidence type="ECO:0000256" key="3">
    <source>
        <dbReference type="SAM" id="MobiDB-lite"/>
    </source>
</evidence>
<dbReference type="InterPro" id="IPR001611">
    <property type="entry name" value="Leu-rich_rpt"/>
</dbReference>
<organism evidence="5 6">
    <name type="scientific">Diplodia seriata</name>
    <dbReference type="NCBI Taxonomy" id="420778"/>
    <lineage>
        <taxon>Eukaryota</taxon>
        <taxon>Fungi</taxon>
        <taxon>Dikarya</taxon>
        <taxon>Ascomycota</taxon>
        <taxon>Pezizomycotina</taxon>
        <taxon>Dothideomycetes</taxon>
        <taxon>Dothideomycetes incertae sedis</taxon>
        <taxon>Botryosphaeriales</taxon>
        <taxon>Botryosphaeriaceae</taxon>
        <taxon>Diplodia</taxon>
    </lineage>
</organism>
<gene>
    <name evidence="5" type="ORF">BK809_0001482</name>
    <name evidence="4" type="ORF">SLS55_007504</name>
</gene>
<dbReference type="PROSITE" id="PS51257">
    <property type="entry name" value="PROKAR_LIPOPROTEIN"/>
    <property type="match status" value="1"/>
</dbReference>
<evidence type="ECO:0000313" key="5">
    <source>
        <dbReference type="EMBL" id="OMP84097.1"/>
    </source>
</evidence>
<dbReference type="SMART" id="SM00369">
    <property type="entry name" value="LRR_TYP"/>
    <property type="match status" value="2"/>
</dbReference>
<dbReference type="STRING" id="420778.A0A1S8B988"/>
<comment type="caution">
    <text evidence="5">The sequence shown here is derived from an EMBL/GenBank/DDBJ whole genome shotgun (WGS) entry which is preliminary data.</text>
</comment>
<dbReference type="Proteomes" id="UP001430584">
    <property type="component" value="Unassembled WGS sequence"/>
</dbReference>
<dbReference type="GO" id="GO:0005737">
    <property type="term" value="C:cytoplasm"/>
    <property type="evidence" value="ECO:0007669"/>
    <property type="project" value="TreeGrafter"/>
</dbReference>
<dbReference type="InterPro" id="IPR032675">
    <property type="entry name" value="LRR_dom_sf"/>
</dbReference>
<keyword evidence="1" id="KW-0433">Leucine-rich repeat</keyword>
<feature type="compositionally biased region" description="Pro residues" evidence="3">
    <location>
        <begin position="7"/>
        <end position="23"/>
    </location>
</feature>
<name>A0A1S8B988_9PEZI</name>
<feature type="region of interest" description="Disordered" evidence="3">
    <location>
        <begin position="1"/>
        <end position="118"/>
    </location>
</feature>
<sequence>MSRDSSPPLPGLEPEPPSSPPLPTTTSTSCKKRARAQSLHEHHDTNDLCYHASSDPFVFSSDDAPEDVENYNSPARKKRQYAGPWFAHGHKPKSERTTPAKADFSRNQDSGVWLPSDSSDDSLIEKLAAASTGPPLFGQVPRPCAPGEPEENPLPVARRVHVPESRPTEHAVAHAKVHECVEEGNERVDLSALQLRSMSDDLLEPLTHLIRHPKIGPEVPSEEAYEPFTPSLQLYLSSNQLRSLPGAIWELENLGVLSLRINKLTTLSPAISNLKNLKELNLAGNRLRWLPWELLRLVPPNGNLTRLSISPNPFVKGLRAYQGFDIPTDPAKMQQVVAGMKATLEEDEFENGDEKEQLVWSLWLHESLLQKMREEANASKFADGTSSSQVPFKPPAWKQEPVFIASTTVTVLEFDGRLGSGSPQKPSSTSYETTSFPTPSVGHTPAADIPPSSSRVPSLFELSLRSAARAVPNAEFLRDLLPLDTPNPVLRALDDAIKVQQNGGQLCSVCKKEYILPRAEWIEYWHYVPDSLVCSGDDAFLPFLRRACSLGCAASVKAGEI</sequence>
<feature type="region of interest" description="Disordered" evidence="3">
    <location>
        <begin position="416"/>
        <end position="452"/>
    </location>
</feature>
<reference evidence="4 7" key="2">
    <citation type="submission" date="2024-02" db="EMBL/GenBank/DDBJ databases">
        <title>De novo assembly and annotation of 12 fungi associated with fruit tree decline syndrome in Ontario, Canada.</title>
        <authorList>
            <person name="Sulman M."/>
            <person name="Ellouze W."/>
            <person name="Ilyukhin E."/>
        </authorList>
    </citation>
    <scope>NUCLEOTIDE SEQUENCE [LARGE SCALE GENOMIC DNA]</scope>
    <source>
        <strain evidence="4 7">FDS-637</strain>
    </source>
</reference>
<evidence type="ECO:0000256" key="2">
    <source>
        <dbReference type="ARBA" id="ARBA00022737"/>
    </source>
</evidence>
<feature type="compositionally biased region" description="Polar residues" evidence="3">
    <location>
        <begin position="421"/>
        <end position="438"/>
    </location>
</feature>
<evidence type="ECO:0000313" key="7">
    <source>
        <dbReference type="Proteomes" id="UP001430584"/>
    </source>
</evidence>
<dbReference type="InterPro" id="IPR050216">
    <property type="entry name" value="LRR_domain-containing"/>
</dbReference>
<dbReference type="SUPFAM" id="SSF52075">
    <property type="entry name" value="Outer arm dynein light chain 1"/>
    <property type="match status" value="1"/>
</dbReference>
<keyword evidence="7" id="KW-1185">Reference proteome</keyword>
<dbReference type="EMBL" id="JAJVCZ030000007">
    <property type="protein sequence ID" value="KAL0258328.1"/>
    <property type="molecule type" value="Genomic_DNA"/>
</dbReference>
<protein>
    <submittedName>
        <fullName evidence="5">Glucose-repressible alcohol dehydrogenase transcriptional effector</fullName>
    </submittedName>
</protein>
<evidence type="ECO:0000256" key="1">
    <source>
        <dbReference type="ARBA" id="ARBA00022614"/>
    </source>
</evidence>
<evidence type="ECO:0000313" key="6">
    <source>
        <dbReference type="Proteomes" id="UP000190776"/>
    </source>
</evidence>
<reference evidence="5 6" key="1">
    <citation type="submission" date="2017-01" db="EMBL/GenBank/DDBJ databases">
        <title>Draft genome sequence of Diplodia seriata F98.1, a fungal species involved in grapevine trunk diseases.</title>
        <authorList>
            <person name="Robert-Siegwald G."/>
            <person name="Vallet J."/>
            <person name="Abou-Mansour E."/>
            <person name="Xu J."/>
            <person name="Rey P."/>
            <person name="Bertsch C."/>
            <person name="Rego C."/>
            <person name="Larignon P."/>
            <person name="Fontaine F."/>
            <person name="Lebrun M.-H."/>
        </authorList>
    </citation>
    <scope>NUCLEOTIDE SEQUENCE [LARGE SCALE GENOMIC DNA]</scope>
    <source>
        <strain evidence="5 6">F98.1</strain>
    </source>
</reference>
<dbReference type="InterPro" id="IPR003591">
    <property type="entry name" value="Leu-rich_rpt_typical-subtyp"/>
</dbReference>
<accession>A0A1S8B988</accession>
<proteinExistence type="predicted"/>
<dbReference type="PANTHER" id="PTHR48051">
    <property type="match status" value="1"/>
</dbReference>
<feature type="compositionally biased region" description="Basic and acidic residues" evidence="3">
    <location>
        <begin position="92"/>
        <end position="106"/>
    </location>
</feature>
<dbReference type="Proteomes" id="UP000190776">
    <property type="component" value="Unassembled WGS sequence"/>
</dbReference>